<keyword evidence="3" id="KW-1185">Reference proteome</keyword>
<evidence type="ECO:0000256" key="1">
    <source>
        <dbReference type="SAM" id="Coils"/>
    </source>
</evidence>
<dbReference type="AlphaFoldDB" id="A0A662Z9Q5"/>
<sequence length="477" mass="55513">MSEFFEINELTEAVYEALARDYESDEFQIKELVDKYNLNPIYKKRSLFQLLKKRIKSDKKCPNCGEFMYRPVRSRNGQYDCYKQDDYICKKCGHFNDEENCECDSCKAKRKNKEERIKAKLQELQDKEDFVIAKRLFLVEKRKNQIHAFLVTNTNQTRYFKFEELSLKHKIFISCLCSTLKMINQTGILLSLENQDATALNSIFPRMKSFSLWLKECIHIGLISVDQNSPLDSFVFNDDIGSVSYITTKVNLKIMIEELNDNDNYIENLEKIKTLSYSFSKVSIKEVKHLWSEIGAQEILAYMNERLIHDRLLELDDSLFTTVKPEIIEGEKNYFSHMIEKGLSIAQTQSVVFSAFRNVTDTQLYKEFLTERGKCADSSVSQLDYTKLSLINSLQFQISDIGAKLLTGRKEFKGGHRQFSLRQSSLSFTFFDVFLGMDNLVDPNVDFFTACKDEIIQELLENRESANEPVGYDETLG</sequence>
<dbReference type="EMBL" id="FOSF01000030">
    <property type="protein sequence ID" value="SFK14708.1"/>
    <property type="molecule type" value="Genomic_DNA"/>
</dbReference>
<organism evidence="2 3">
    <name type="scientific">Succinivibrio dextrinosolvens</name>
    <dbReference type="NCBI Taxonomy" id="83771"/>
    <lineage>
        <taxon>Bacteria</taxon>
        <taxon>Pseudomonadati</taxon>
        <taxon>Pseudomonadota</taxon>
        <taxon>Gammaproteobacteria</taxon>
        <taxon>Aeromonadales</taxon>
        <taxon>Succinivibrionaceae</taxon>
        <taxon>Succinivibrio</taxon>
    </lineage>
</organism>
<evidence type="ECO:0000313" key="2">
    <source>
        <dbReference type="EMBL" id="SFK14708.1"/>
    </source>
</evidence>
<keyword evidence="1" id="KW-0175">Coiled coil</keyword>
<proteinExistence type="predicted"/>
<feature type="coiled-coil region" evidence="1">
    <location>
        <begin position="96"/>
        <end position="127"/>
    </location>
</feature>
<reference evidence="2 3" key="1">
    <citation type="submission" date="2016-10" db="EMBL/GenBank/DDBJ databases">
        <authorList>
            <person name="Varghese N."/>
            <person name="Submissions S."/>
        </authorList>
    </citation>
    <scope>NUCLEOTIDE SEQUENCE [LARGE SCALE GENOMIC DNA]</scope>
    <source>
        <strain evidence="2 3">22B</strain>
    </source>
</reference>
<gene>
    <name evidence="2" type="ORF">SAMN04487865_103020</name>
</gene>
<name>A0A662Z9Q5_9GAMM</name>
<accession>A0A662Z9Q5</accession>
<protein>
    <submittedName>
        <fullName evidence="2">Uncharacterized protein</fullName>
    </submittedName>
</protein>
<evidence type="ECO:0000313" key="3">
    <source>
        <dbReference type="Proteomes" id="UP000243374"/>
    </source>
</evidence>
<dbReference type="OrthoDB" id="6700717at2"/>
<dbReference type="Proteomes" id="UP000243374">
    <property type="component" value="Unassembled WGS sequence"/>
</dbReference>
<dbReference type="RefSeq" id="WP_074840855.1">
    <property type="nucleotide sequence ID" value="NZ_CP047056.1"/>
</dbReference>